<reference evidence="2" key="1">
    <citation type="submission" date="2014-05" db="EMBL/GenBank/DDBJ databases">
        <title>The transcriptome of the halophilic microalga Tetraselmis sp. GSL018 isolated from the Great Salt Lake, Utah.</title>
        <authorList>
            <person name="Jinkerson R.E."/>
            <person name="D'Adamo S."/>
            <person name="Posewitz M.C."/>
        </authorList>
    </citation>
    <scope>NUCLEOTIDE SEQUENCE</scope>
    <source>
        <strain evidence="2">GSL018</strain>
    </source>
</reference>
<accession>A0A061QZ28</accession>
<dbReference type="EMBL" id="GBEZ01021806">
    <property type="protein sequence ID" value="JAC64978.1"/>
    <property type="molecule type" value="Transcribed_RNA"/>
</dbReference>
<evidence type="ECO:0000256" key="1">
    <source>
        <dbReference type="SAM" id="MobiDB-lite"/>
    </source>
</evidence>
<feature type="region of interest" description="Disordered" evidence="1">
    <location>
        <begin position="68"/>
        <end position="89"/>
    </location>
</feature>
<organism evidence="2">
    <name type="scientific">Tetraselmis sp. GSL018</name>
    <dbReference type="NCBI Taxonomy" id="582737"/>
    <lineage>
        <taxon>Eukaryota</taxon>
        <taxon>Viridiplantae</taxon>
        <taxon>Chlorophyta</taxon>
        <taxon>core chlorophytes</taxon>
        <taxon>Chlorodendrophyceae</taxon>
        <taxon>Chlorodendrales</taxon>
        <taxon>Chlorodendraceae</taxon>
        <taxon>Tetraselmis</taxon>
    </lineage>
</organism>
<name>A0A061QZ28_9CHLO</name>
<feature type="non-terminal residue" evidence="2">
    <location>
        <position position="89"/>
    </location>
</feature>
<sequence length="89" mass="8823">EVGAHEAEEIGSQPRPFFRGPSAPLLGWVGVQGGASWRLGPALTACRCPPRSGEGVVCVSCGGSGPFGGPPPPFPAPSPGNPLPPSPGL</sequence>
<protein>
    <submittedName>
        <fullName evidence="2">Uncharacterized protein</fullName>
    </submittedName>
</protein>
<dbReference type="AlphaFoldDB" id="A0A061QZ28"/>
<evidence type="ECO:0000313" key="2">
    <source>
        <dbReference type="EMBL" id="JAC64978.1"/>
    </source>
</evidence>
<gene>
    <name evidence="2" type="ORF">TSPGSL018_17111</name>
</gene>
<feature type="non-terminal residue" evidence="2">
    <location>
        <position position="1"/>
    </location>
</feature>
<feature type="region of interest" description="Disordered" evidence="1">
    <location>
        <begin position="1"/>
        <end position="21"/>
    </location>
</feature>
<proteinExistence type="predicted"/>